<dbReference type="EMBL" id="KZ821228">
    <property type="protein sequence ID" value="PYH46370.1"/>
    <property type="molecule type" value="Genomic_DNA"/>
</dbReference>
<evidence type="ECO:0000256" key="1">
    <source>
        <dbReference type="ARBA" id="ARBA00022723"/>
    </source>
</evidence>
<dbReference type="InterPro" id="IPR013087">
    <property type="entry name" value="Znf_C2H2_type"/>
</dbReference>
<dbReference type="InterPro" id="IPR019786">
    <property type="entry name" value="Zinc_finger_PHD-type_CS"/>
</dbReference>
<evidence type="ECO:0000259" key="5">
    <source>
        <dbReference type="PROSITE" id="PS00028"/>
    </source>
</evidence>
<dbReference type="PROSITE" id="PS01359">
    <property type="entry name" value="ZF_PHD_1"/>
    <property type="match status" value="1"/>
</dbReference>
<dbReference type="AlphaFoldDB" id="A0A318ZQY9"/>
<evidence type="ECO:0000256" key="2">
    <source>
        <dbReference type="ARBA" id="ARBA00022771"/>
    </source>
</evidence>
<keyword evidence="2" id="KW-0863">Zinc-finger</keyword>
<evidence type="ECO:0000313" key="7">
    <source>
        <dbReference type="Proteomes" id="UP000248349"/>
    </source>
</evidence>
<feature type="region of interest" description="Disordered" evidence="4">
    <location>
        <begin position="109"/>
        <end position="138"/>
    </location>
</feature>
<sequence>MAQQYNFIAPSEELRAAPVPIERVDDNTPGFDISMCYLCFQGSKPPEEGGRFFRCGSILCRSTFHEGCVDEFLWKHWDFYNGPPPFRCPKCQRPWVHQGSLLEKISSTHQLSSGGGKMHASDHNQPPDAYSRQTSSTVPMPLANWQPRPTRHYPPPPNAYSEQTTPTTLVPTTANPQERPSRFVEPPKVGSKPRFCPFCVREYTESEPLMRHLLYEHLSEPRVCMLCNTEMGSWSSLLDHWTLDIMIGSWMMS</sequence>
<protein>
    <recommendedName>
        <fullName evidence="5">C2H2-type domain-containing protein</fullName>
    </recommendedName>
</protein>
<dbReference type="Proteomes" id="UP000248349">
    <property type="component" value="Unassembled WGS sequence"/>
</dbReference>
<keyword evidence="1" id="KW-0479">Metal-binding</keyword>
<accession>A0A318ZQY9</accession>
<evidence type="ECO:0000313" key="6">
    <source>
        <dbReference type="EMBL" id="PYH46370.1"/>
    </source>
</evidence>
<keyword evidence="3" id="KW-0862">Zinc</keyword>
<dbReference type="OrthoDB" id="654211at2759"/>
<evidence type="ECO:0000256" key="3">
    <source>
        <dbReference type="ARBA" id="ARBA00022833"/>
    </source>
</evidence>
<feature type="domain" description="C2H2-type" evidence="5">
    <location>
        <begin position="196"/>
        <end position="217"/>
    </location>
</feature>
<keyword evidence="7" id="KW-1185">Reference proteome</keyword>
<dbReference type="PROSITE" id="PS00028">
    <property type="entry name" value="ZINC_FINGER_C2H2_1"/>
    <property type="match status" value="1"/>
</dbReference>
<name>A0A318ZQY9_9EURO</name>
<organism evidence="6 7">
    <name type="scientific">Aspergillus saccharolyticus JOP 1030-1</name>
    <dbReference type="NCBI Taxonomy" id="1450539"/>
    <lineage>
        <taxon>Eukaryota</taxon>
        <taxon>Fungi</taxon>
        <taxon>Dikarya</taxon>
        <taxon>Ascomycota</taxon>
        <taxon>Pezizomycotina</taxon>
        <taxon>Eurotiomycetes</taxon>
        <taxon>Eurotiomycetidae</taxon>
        <taxon>Eurotiales</taxon>
        <taxon>Aspergillaceae</taxon>
        <taxon>Aspergillus</taxon>
        <taxon>Aspergillus subgen. Circumdati</taxon>
    </lineage>
</organism>
<dbReference type="GeneID" id="37078573"/>
<proteinExistence type="predicted"/>
<dbReference type="GO" id="GO:0008270">
    <property type="term" value="F:zinc ion binding"/>
    <property type="evidence" value="ECO:0007669"/>
    <property type="project" value="UniProtKB-KW"/>
</dbReference>
<dbReference type="RefSeq" id="XP_025432352.1">
    <property type="nucleotide sequence ID" value="XM_025577344.1"/>
</dbReference>
<reference evidence="6 7" key="1">
    <citation type="submission" date="2016-12" db="EMBL/GenBank/DDBJ databases">
        <title>The genomes of Aspergillus section Nigri reveals drivers in fungal speciation.</title>
        <authorList>
            <consortium name="DOE Joint Genome Institute"/>
            <person name="Vesth T.C."/>
            <person name="Nybo J."/>
            <person name="Theobald S."/>
            <person name="Brandl J."/>
            <person name="Frisvad J.C."/>
            <person name="Nielsen K.F."/>
            <person name="Lyhne E.K."/>
            <person name="Kogle M.E."/>
            <person name="Kuo A."/>
            <person name="Riley R."/>
            <person name="Clum A."/>
            <person name="Nolan M."/>
            <person name="Lipzen A."/>
            <person name="Salamov A."/>
            <person name="Henrissat B."/>
            <person name="Wiebenga A."/>
            <person name="De Vries R.P."/>
            <person name="Grigoriev I.V."/>
            <person name="Mortensen U.H."/>
            <person name="Andersen M.R."/>
            <person name="Baker S.E."/>
        </authorList>
    </citation>
    <scope>NUCLEOTIDE SEQUENCE [LARGE SCALE GENOMIC DNA]</scope>
    <source>
        <strain evidence="6 7">JOP 1030-1</strain>
    </source>
</reference>
<feature type="compositionally biased region" description="Low complexity" evidence="4">
    <location>
        <begin position="164"/>
        <end position="173"/>
    </location>
</feature>
<gene>
    <name evidence="6" type="ORF">BP01DRAFT_381998</name>
</gene>
<evidence type="ECO:0000256" key="4">
    <source>
        <dbReference type="SAM" id="MobiDB-lite"/>
    </source>
</evidence>
<feature type="region of interest" description="Disordered" evidence="4">
    <location>
        <begin position="155"/>
        <end position="188"/>
    </location>
</feature>